<proteinExistence type="predicted"/>
<keyword evidence="2" id="KW-1185">Reference proteome</keyword>
<dbReference type="EMBL" id="CM046514">
    <property type="protein sequence ID" value="KAI8650748.1"/>
    <property type="molecule type" value="Genomic_DNA"/>
</dbReference>
<evidence type="ECO:0000313" key="1">
    <source>
        <dbReference type="EMBL" id="KAI8650748.1"/>
    </source>
</evidence>
<reference evidence="1" key="1">
    <citation type="submission" date="2022-06" db="EMBL/GenBank/DDBJ databases">
        <title>Fusarium solani species complex genomes reveal bases of compartmentalisation and animal pathogenesis.</title>
        <authorList>
            <person name="Tsai I.J."/>
        </authorList>
    </citation>
    <scope>NUCLEOTIDE SEQUENCE</scope>
    <source>
        <strain evidence="1">Fu6.1</strain>
    </source>
</reference>
<organism evidence="1 2">
    <name type="scientific">Fusarium keratoplasticum</name>
    <dbReference type="NCBI Taxonomy" id="1328300"/>
    <lineage>
        <taxon>Eukaryota</taxon>
        <taxon>Fungi</taxon>
        <taxon>Dikarya</taxon>
        <taxon>Ascomycota</taxon>
        <taxon>Pezizomycotina</taxon>
        <taxon>Sordariomycetes</taxon>
        <taxon>Hypocreomycetidae</taxon>
        <taxon>Hypocreales</taxon>
        <taxon>Nectriaceae</taxon>
        <taxon>Fusarium</taxon>
        <taxon>Fusarium solani species complex</taxon>
    </lineage>
</organism>
<accession>A0ACC0QGB0</accession>
<dbReference type="Proteomes" id="UP001065298">
    <property type="component" value="Chromosome 12"/>
</dbReference>
<evidence type="ECO:0000313" key="2">
    <source>
        <dbReference type="Proteomes" id="UP001065298"/>
    </source>
</evidence>
<sequence>MSGFEALGLACCVFQTISFTRETAGVCKAIYRGQKTPDSILEENATAMIQAADEVKTSCRVISTPEEKCLANIAGECAKTAKKLEEEVQKITKLHKKGDFLAAARARARSLWKRTYIEELDGDLDRYRGTMQNLLINQICNQSKALGLQQRQDFDKLDQKLQSFIANIAAGRTNMEDLLRTEGNLTREYITAEATRAAKFVEAHVTKEVQEHELKAATVNQCERLLGSLKFQEMNQRQNAITDPEDATFERIFRAYENTTNVGETIENRDVTDEDDTDEIDVVWQRFVDWLRSGEGLFWLQGKPGSGKSTLVRYIIDNEATQTLLNQWHSGTRIISHYFWKIGTPMQNNIKGLFCSLLYQLLQDNEKLVSFLIRTFPFTDSKNHPHDWSDRDLERVLLAALKEKEVEQPVCIFIDGLDEYNGDYGDHGLVERIQGLIESDKVKLCVASRPEPRLLNRLNKEPCLRLQDLTGPDMRVHIQTTFNKMVPNGQLSVKELDALADRLLMKAEGVFLWLRLAIQSVVRGIENEDPWDLLVSRLMQLPNALEDLYADMWKRLNEDQPLYRESEATYFQIIIGAGQEYFIPDVADHDDVQLCIPYLTSLYIACATQPTLQETSLPMSIGTNFEGQLRELCRKTESEIRTRCAGLVEITTPESLMDEGLADEENPMWELLNSVDLIHRSAHDFFVDTEQGKQILSQGKFSRSEMYFQTMKGALCWIQLVSKAFETSYDINDVLKELAKSFKLQDEYKGSSHRATELLSVAQSFYEKGFLDHWHIQWPRTPFLVHVLETEPTLFALVEKSIDATLATDILRGITWSHLSEANEPRELAANLLSVGADPVAVSPRAVGYGRFTHILRRNAMWTLLHEFLLRPWSHGSVTARRATEAAAAMLELRPAFDNWGLLQPFMLTPIRGVESFHTPHLALIKGKGFESFFGSGTAVILVLEANTSFLLKHVLDSLSTPDRTELESIVQQLEARITNPVARVSSLFLDPRSGQGGWFRVVDPGPFQGIIALIFSYAPMPDGSREADSRLLFQKWHEIALSLTEDANVLESINEEDVFVAQADERRLGPCMLEQGGFDWPCEFQKLSDSGHHPKAFPHLRATARLYDSTSGSDSSSGSGAAQEHDAEAC</sequence>
<name>A0ACC0QGB0_9HYPO</name>
<gene>
    <name evidence="1" type="ORF">NCS57_01409600</name>
</gene>
<protein>
    <submittedName>
        <fullName evidence="1">NACHT domain-containing protein</fullName>
    </submittedName>
</protein>
<comment type="caution">
    <text evidence="1">The sequence shown here is derived from an EMBL/GenBank/DDBJ whole genome shotgun (WGS) entry which is preliminary data.</text>
</comment>